<proteinExistence type="predicted"/>
<sequence>MKQAYLLCILLICSIAHVAVGLSLKNQAIEFDFTNVDTKNILKEVTKTLNLADLNKEQLDVLFNSVSDNIPLVDSLMNPSFSFGQTFSGCYDFFLSQVCYTFTWQMRLGWKVSPESVDFERVALTYIPYAIMEISGTSTSHTEFFKGDLAASSAVLNISLPTAFELNLDTNSFCYDTKYVTYPPGPLVTAKTEVLSCLQDVKEASRTGELNIQCAFGSPLGLTLFNNTMVEPDTTDVIPKTCWGFNNFVN</sequence>
<comment type="caution">
    <text evidence="2">The sequence shown here is derived from an EMBL/GenBank/DDBJ whole genome shotgun (WGS) entry which is preliminary data.</text>
</comment>
<gene>
    <name evidence="2" type="ORF">ECRASSUSDP1_LOCUS20639</name>
</gene>
<keyword evidence="3" id="KW-1185">Reference proteome</keyword>
<dbReference type="Proteomes" id="UP001295684">
    <property type="component" value="Unassembled WGS sequence"/>
</dbReference>
<accession>A0AAD1XUB8</accession>
<organism evidence="2 3">
    <name type="scientific">Euplotes crassus</name>
    <dbReference type="NCBI Taxonomy" id="5936"/>
    <lineage>
        <taxon>Eukaryota</taxon>
        <taxon>Sar</taxon>
        <taxon>Alveolata</taxon>
        <taxon>Ciliophora</taxon>
        <taxon>Intramacronucleata</taxon>
        <taxon>Spirotrichea</taxon>
        <taxon>Hypotrichia</taxon>
        <taxon>Euplotida</taxon>
        <taxon>Euplotidae</taxon>
        <taxon>Moneuplotes</taxon>
    </lineage>
</organism>
<dbReference type="EMBL" id="CAMPGE010021051">
    <property type="protein sequence ID" value="CAI2379230.1"/>
    <property type="molecule type" value="Genomic_DNA"/>
</dbReference>
<feature type="signal peptide" evidence="1">
    <location>
        <begin position="1"/>
        <end position="21"/>
    </location>
</feature>
<feature type="chain" id="PRO_5042225108" evidence="1">
    <location>
        <begin position="22"/>
        <end position="250"/>
    </location>
</feature>
<keyword evidence="1" id="KW-0732">Signal</keyword>
<reference evidence="2" key="1">
    <citation type="submission" date="2023-07" db="EMBL/GenBank/DDBJ databases">
        <authorList>
            <consortium name="AG Swart"/>
            <person name="Singh M."/>
            <person name="Singh A."/>
            <person name="Seah K."/>
            <person name="Emmerich C."/>
        </authorList>
    </citation>
    <scope>NUCLEOTIDE SEQUENCE</scope>
    <source>
        <strain evidence="2">DP1</strain>
    </source>
</reference>
<evidence type="ECO:0000313" key="3">
    <source>
        <dbReference type="Proteomes" id="UP001295684"/>
    </source>
</evidence>
<evidence type="ECO:0000256" key="1">
    <source>
        <dbReference type="SAM" id="SignalP"/>
    </source>
</evidence>
<evidence type="ECO:0000313" key="2">
    <source>
        <dbReference type="EMBL" id="CAI2379230.1"/>
    </source>
</evidence>
<protein>
    <submittedName>
        <fullName evidence="2">Uncharacterized protein</fullName>
    </submittedName>
</protein>
<name>A0AAD1XUB8_EUPCR</name>
<dbReference type="AlphaFoldDB" id="A0AAD1XUB8"/>